<dbReference type="PROSITE" id="PS51502">
    <property type="entry name" value="S_R_A_B_BARREL"/>
    <property type="match status" value="1"/>
</dbReference>
<name>B6QEU4_TALMQ</name>
<evidence type="ECO:0000313" key="3">
    <source>
        <dbReference type="Proteomes" id="UP000001294"/>
    </source>
</evidence>
<dbReference type="VEuPathDB" id="FungiDB:PMAA_080490"/>
<dbReference type="Pfam" id="PF07876">
    <property type="entry name" value="Dabb"/>
    <property type="match status" value="1"/>
</dbReference>
<accession>B6QEU4</accession>
<dbReference type="InterPro" id="IPR013097">
    <property type="entry name" value="Dabb"/>
</dbReference>
<evidence type="ECO:0000259" key="1">
    <source>
        <dbReference type="PROSITE" id="PS51502"/>
    </source>
</evidence>
<reference evidence="3" key="1">
    <citation type="journal article" date="2015" name="Genome Announc.">
        <title>Genome sequence of the AIDS-associated pathogen Penicillium marneffei (ATCC18224) and its near taxonomic relative Talaromyces stipitatus (ATCC10500).</title>
        <authorList>
            <person name="Nierman W.C."/>
            <person name="Fedorova-Abrams N.D."/>
            <person name="Andrianopoulos A."/>
        </authorList>
    </citation>
    <scope>NUCLEOTIDE SEQUENCE [LARGE SCALE GENOMIC DNA]</scope>
    <source>
        <strain evidence="3">ATCC 18224 / CBS 334.59 / QM 7333</strain>
    </source>
</reference>
<dbReference type="EMBL" id="DS995901">
    <property type="protein sequence ID" value="EEA24031.1"/>
    <property type="molecule type" value="Genomic_DNA"/>
</dbReference>
<proteinExistence type="predicted"/>
<dbReference type="HOGENOM" id="CLU_120569_1_1_1"/>
<dbReference type="SMART" id="SM00886">
    <property type="entry name" value="Dabb"/>
    <property type="match status" value="1"/>
</dbReference>
<dbReference type="InterPro" id="IPR011008">
    <property type="entry name" value="Dimeric_a/b-barrel"/>
</dbReference>
<dbReference type="AlphaFoldDB" id="B6QEU4"/>
<dbReference type="Gene3D" id="3.30.70.100">
    <property type="match status" value="1"/>
</dbReference>
<gene>
    <name evidence="2" type="ORF">PMAA_080490</name>
</gene>
<keyword evidence="3" id="KW-1185">Reference proteome</keyword>
<evidence type="ECO:0000313" key="2">
    <source>
        <dbReference type="EMBL" id="EEA24031.1"/>
    </source>
</evidence>
<feature type="domain" description="Stress-response A/B barrel" evidence="1">
    <location>
        <begin position="6"/>
        <end position="107"/>
    </location>
</feature>
<dbReference type="OrthoDB" id="3830014at2759"/>
<dbReference type="SUPFAM" id="SSF54909">
    <property type="entry name" value="Dimeric alpha+beta barrel"/>
    <property type="match status" value="1"/>
</dbReference>
<protein>
    <recommendedName>
        <fullName evidence="1">Stress-response A/B barrel domain-containing protein</fullName>
    </recommendedName>
</protein>
<dbReference type="PhylomeDB" id="B6QEU4"/>
<organism evidence="2 3">
    <name type="scientific">Talaromyces marneffei (strain ATCC 18224 / CBS 334.59 / QM 7333)</name>
    <name type="common">Penicillium marneffei</name>
    <dbReference type="NCBI Taxonomy" id="441960"/>
    <lineage>
        <taxon>Eukaryota</taxon>
        <taxon>Fungi</taxon>
        <taxon>Dikarya</taxon>
        <taxon>Ascomycota</taxon>
        <taxon>Pezizomycotina</taxon>
        <taxon>Eurotiomycetes</taxon>
        <taxon>Eurotiomycetidae</taxon>
        <taxon>Eurotiales</taxon>
        <taxon>Trichocomaceae</taxon>
        <taxon>Talaromyces</taxon>
        <taxon>Talaromyces sect. Talaromyces</taxon>
    </lineage>
</organism>
<dbReference type="Proteomes" id="UP000001294">
    <property type="component" value="Unassembled WGS sequence"/>
</dbReference>
<sequence>MASVPITRVTLFKIPDQADQEKLLNIYKEMPYKAKKNGKPYILSVTAGPAFEDQRNQGFTVAAISVFESTEDMAYYDNECEAHQSLKVVANTLHKGVMMVYFRSVVA</sequence>